<dbReference type="Proteomes" id="UP000326565">
    <property type="component" value="Unassembled WGS sequence"/>
</dbReference>
<proteinExistence type="predicted"/>
<accession>A0A5N5WYR0</accession>
<dbReference type="EMBL" id="ML732249">
    <property type="protein sequence ID" value="KAB8072344.1"/>
    <property type="molecule type" value="Genomic_DNA"/>
</dbReference>
<evidence type="ECO:0000313" key="2">
    <source>
        <dbReference type="EMBL" id="KAB8072344.1"/>
    </source>
</evidence>
<organism evidence="2 3">
    <name type="scientific">Aspergillus leporis</name>
    <dbReference type="NCBI Taxonomy" id="41062"/>
    <lineage>
        <taxon>Eukaryota</taxon>
        <taxon>Fungi</taxon>
        <taxon>Dikarya</taxon>
        <taxon>Ascomycota</taxon>
        <taxon>Pezizomycotina</taxon>
        <taxon>Eurotiomycetes</taxon>
        <taxon>Eurotiomycetidae</taxon>
        <taxon>Eurotiales</taxon>
        <taxon>Aspergillaceae</taxon>
        <taxon>Aspergillus</taxon>
        <taxon>Aspergillus subgen. Circumdati</taxon>
    </lineage>
</organism>
<evidence type="ECO:0008006" key="4">
    <source>
        <dbReference type="Google" id="ProtNLM"/>
    </source>
</evidence>
<feature type="transmembrane region" description="Helical" evidence="1">
    <location>
        <begin position="392"/>
        <end position="414"/>
    </location>
</feature>
<dbReference type="OrthoDB" id="4507834at2759"/>
<reference evidence="2 3" key="1">
    <citation type="submission" date="2019-04" db="EMBL/GenBank/DDBJ databases">
        <title>Friends and foes A comparative genomics study of 23 Aspergillus species from section Flavi.</title>
        <authorList>
            <consortium name="DOE Joint Genome Institute"/>
            <person name="Kjaerbolling I."/>
            <person name="Vesth T."/>
            <person name="Frisvad J.C."/>
            <person name="Nybo J.L."/>
            <person name="Theobald S."/>
            <person name="Kildgaard S."/>
            <person name="Isbrandt T."/>
            <person name="Kuo A."/>
            <person name="Sato A."/>
            <person name="Lyhne E.K."/>
            <person name="Kogle M.E."/>
            <person name="Wiebenga A."/>
            <person name="Kun R.S."/>
            <person name="Lubbers R.J."/>
            <person name="Makela M.R."/>
            <person name="Barry K."/>
            <person name="Chovatia M."/>
            <person name="Clum A."/>
            <person name="Daum C."/>
            <person name="Haridas S."/>
            <person name="He G."/>
            <person name="LaButti K."/>
            <person name="Lipzen A."/>
            <person name="Mondo S."/>
            <person name="Riley R."/>
            <person name="Salamov A."/>
            <person name="Simmons B.A."/>
            <person name="Magnuson J.K."/>
            <person name="Henrissat B."/>
            <person name="Mortensen U.H."/>
            <person name="Larsen T.O."/>
            <person name="Devries R.P."/>
            <person name="Grigoriev I.V."/>
            <person name="Machida M."/>
            <person name="Baker S.E."/>
            <person name="Andersen M.R."/>
        </authorList>
    </citation>
    <scope>NUCLEOTIDE SEQUENCE [LARGE SCALE GENOMIC DNA]</scope>
    <source>
        <strain evidence="2 3">CBS 151.66</strain>
    </source>
</reference>
<protein>
    <recommendedName>
        <fullName evidence="4">Heterokaryon incompatibility domain-containing protein</fullName>
    </recommendedName>
</protein>
<evidence type="ECO:0000256" key="1">
    <source>
        <dbReference type="SAM" id="Phobius"/>
    </source>
</evidence>
<gene>
    <name evidence="2" type="ORF">BDV29DRAFT_158616</name>
</gene>
<keyword evidence="1" id="KW-1133">Transmembrane helix</keyword>
<sequence>MGGRVARGYGFEYLWMDTICINPSMGGEEASVSKNKLELCLNAEVCIAYLDDVSYTQNWDPNKHNSGERIKWFTRGWTLLELVATKEVIFLAKDWRELGRKTKLVNELHRYTNVDKEVLADYKKLDEVPVAHRMSWAIGRETYHPADKAYCLMGLFGVRLPHLKRDSTTFETAFCRVQKEIIKKYPWDLSIFAWRVHNYSITIAHDDTESSERVSHGLLAGSLSQFADYTAPLTNLKRVELPDYDYRKYLECRVIEADGGLYVRIPIEWKDSDGTYWANLNCYHTGTEFLAENDTTPSVFILRISLSTVLGSANIKRTDVAYVGSVKKSLERTLTNKWIFIRADGKASWATPPRWDSEPFPNGNLFLLGDLLPLGVLLLPRAPFPRVAHLDLLIVMSLVIIIDPAIIMNAVIIIDPVIVETAILRVTIRMTPLRRDITHPKTGTNLPYCRAS</sequence>
<evidence type="ECO:0000313" key="3">
    <source>
        <dbReference type="Proteomes" id="UP000326565"/>
    </source>
</evidence>
<keyword evidence="1" id="KW-0472">Membrane</keyword>
<dbReference type="PANTHER" id="PTHR10622:SF10">
    <property type="entry name" value="HET DOMAIN-CONTAINING PROTEIN"/>
    <property type="match status" value="1"/>
</dbReference>
<dbReference type="AlphaFoldDB" id="A0A5N5WYR0"/>
<name>A0A5N5WYR0_9EURO</name>
<keyword evidence="1" id="KW-0812">Transmembrane</keyword>
<dbReference type="PANTHER" id="PTHR10622">
    <property type="entry name" value="HET DOMAIN-CONTAINING PROTEIN"/>
    <property type="match status" value="1"/>
</dbReference>
<keyword evidence="3" id="KW-1185">Reference proteome</keyword>